<organism evidence="1">
    <name type="scientific">Papilio xuthus</name>
    <name type="common">Asian swallowtail butterfly</name>
    <dbReference type="NCBI Taxonomy" id="66420"/>
    <lineage>
        <taxon>Eukaryota</taxon>
        <taxon>Metazoa</taxon>
        <taxon>Ecdysozoa</taxon>
        <taxon>Arthropoda</taxon>
        <taxon>Hexapoda</taxon>
        <taxon>Insecta</taxon>
        <taxon>Pterygota</taxon>
        <taxon>Neoptera</taxon>
        <taxon>Endopterygota</taxon>
        <taxon>Lepidoptera</taxon>
        <taxon>Glossata</taxon>
        <taxon>Ditrysia</taxon>
        <taxon>Papilionoidea</taxon>
        <taxon>Papilionidae</taxon>
        <taxon>Papilioninae</taxon>
        <taxon>Papilio</taxon>
    </lineage>
</organism>
<dbReference type="InterPro" id="IPR012340">
    <property type="entry name" value="NA-bd_OB-fold"/>
</dbReference>
<reference evidence="1" key="1">
    <citation type="submission" date="2025-08" db="UniProtKB">
        <authorList>
            <consortium name="RefSeq"/>
        </authorList>
    </citation>
    <scope>IDENTIFICATION</scope>
</reference>
<dbReference type="GeneID" id="106113524"/>
<gene>
    <name evidence="1" type="primary">LOC106113524</name>
</gene>
<dbReference type="AlphaFoldDB" id="A0AAJ6YYY0"/>
<evidence type="ECO:0000313" key="1">
    <source>
        <dbReference type="RefSeq" id="XP_013161797.1"/>
    </source>
</evidence>
<dbReference type="RefSeq" id="XP_013161797.1">
    <property type="nucleotide sequence ID" value="XM_013306343.1"/>
</dbReference>
<dbReference type="Gene3D" id="2.40.50.140">
    <property type="entry name" value="Nucleic acid-binding proteins"/>
    <property type="match status" value="1"/>
</dbReference>
<accession>A0AAJ6YYY0</accession>
<protein>
    <submittedName>
        <fullName evidence="1">Uncharacterized protein LOC106113524</fullName>
    </submittedName>
</protein>
<dbReference type="Proteomes" id="UP000694872">
    <property type="component" value="Unplaced"/>
</dbReference>
<name>A0AAJ6YYY0_PAPXU</name>
<sequence>MDVQKKPLKIYIQDIFRAKNTIENKYIYQLFGMKFKNVMIQGVVTDAYNKTSKSINLEISDATGSVKVYYDSTKNNNNLNNDIMKELSRDLSKLYAFNNNNSTVMSSMFNLMSEKKENMLNFVGGHYVCIVGDIFVEDVSNNRMVSAFHCKHTSIERDLVWMEELRYIYEKFYLWNKVPEESKTLEKT</sequence>
<dbReference type="KEGG" id="pxu:106113524"/>
<proteinExistence type="predicted"/>